<feature type="transmembrane region" description="Helical" evidence="7">
    <location>
        <begin position="15"/>
        <end position="35"/>
    </location>
</feature>
<evidence type="ECO:0000256" key="2">
    <source>
        <dbReference type="ARBA" id="ARBA00022475"/>
    </source>
</evidence>
<feature type="transmembrane region" description="Helical" evidence="7">
    <location>
        <begin position="163"/>
        <end position="182"/>
    </location>
</feature>
<evidence type="ECO:0000256" key="1">
    <source>
        <dbReference type="ARBA" id="ARBA00004651"/>
    </source>
</evidence>
<dbReference type="Proteomes" id="UP000312512">
    <property type="component" value="Unassembled WGS sequence"/>
</dbReference>
<evidence type="ECO:0000256" key="5">
    <source>
        <dbReference type="ARBA" id="ARBA00023136"/>
    </source>
</evidence>
<reference evidence="8 9" key="1">
    <citation type="submission" date="2019-10" db="EMBL/GenBank/DDBJ databases">
        <title>Nonomuraea sp. nov., isolated from Phyllanthus amarus.</title>
        <authorList>
            <person name="Klykleung N."/>
            <person name="Tanasupawat S."/>
        </authorList>
    </citation>
    <scope>NUCLEOTIDE SEQUENCE [LARGE SCALE GENOMIC DNA]</scope>
    <source>
        <strain evidence="8 9">PA1-10</strain>
    </source>
</reference>
<evidence type="ECO:0000256" key="4">
    <source>
        <dbReference type="ARBA" id="ARBA00022989"/>
    </source>
</evidence>
<keyword evidence="5 7" id="KW-0472">Membrane</keyword>
<evidence type="ECO:0000256" key="3">
    <source>
        <dbReference type="ARBA" id="ARBA00022692"/>
    </source>
</evidence>
<dbReference type="Pfam" id="PF09678">
    <property type="entry name" value="Caa3_CtaG"/>
    <property type="match status" value="1"/>
</dbReference>
<comment type="subcellular location">
    <subcellularLocation>
        <location evidence="1">Cell membrane</location>
        <topology evidence="1">Multi-pass membrane protein</topology>
    </subcellularLocation>
</comment>
<dbReference type="RefSeq" id="WP_139628100.1">
    <property type="nucleotide sequence ID" value="NZ_VDLX02000001.1"/>
</dbReference>
<keyword evidence="9" id="KW-1185">Reference proteome</keyword>
<feature type="transmembrane region" description="Helical" evidence="7">
    <location>
        <begin position="83"/>
        <end position="100"/>
    </location>
</feature>
<proteinExistence type="predicted"/>
<keyword evidence="4 7" id="KW-1133">Transmembrane helix</keyword>
<sequence>MRVIALHHPEGGLDLVGVLPVCCWLLLAAAGYVAGLRRLGGSRTSNRSRTSSGSLGRGDSRRGGGFRETGGYVRAGARRMGRARVWAFAGGLAAVAVALLPPLDAIADDRFSTHMAQHMILISLAGPLLAAGAPSVPVLLLLPPRGRRALTTFRRVVRRVLMLRRPVTCWAAHVAVLWVWHLPVPYGLALSNDVVHVVEHVTFLGTAWLLWAHVLTPARHRLNPPLAILYLFATALPSAALGAVLTLARAPLFPGQAANALESGADPLADQQLAGLIMWIPADLVYLGAIFAIFLAWMDGPREGSQLTRPPAEVASPVPGGER</sequence>
<dbReference type="AlphaFoldDB" id="A0A5C4WX89"/>
<evidence type="ECO:0000256" key="6">
    <source>
        <dbReference type="SAM" id="MobiDB-lite"/>
    </source>
</evidence>
<feature type="region of interest" description="Disordered" evidence="6">
    <location>
        <begin position="304"/>
        <end position="323"/>
    </location>
</feature>
<protein>
    <submittedName>
        <fullName evidence="8">Uncharacterized protein</fullName>
    </submittedName>
</protein>
<gene>
    <name evidence="8" type="ORF">FH608_002330</name>
</gene>
<feature type="region of interest" description="Disordered" evidence="6">
    <location>
        <begin position="41"/>
        <end position="67"/>
    </location>
</feature>
<evidence type="ECO:0000256" key="7">
    <source>
        <dbReference type="SAM" id="Phobius"/>
    </source>
</evidence>
<feature type="transmembrane region" description="Helical" evidence="7">
    <location>
        <begin position="227"/>
        <end position="248"/>
    </location>
</feature>
<comment type="caution">
    <text evidence="8">The sequence shown here is derived from an EMBL/GenBank/DDBJ whole genome shotgun (WGS) entry which is preliminary data.</text>
</comment>
<dbReference type="EMBL" id="VDLX02000001">
    <property type="protein sequence ID" value="KAB8197416.1"/>
    <property type="molecule type" value="Genomic_DNA"/>
</dbReference>
<evidence type="ECO:0000313" key="9">
    <source>
        <dbReference type="Proteomes" id="UP000312512"/>
    </source>
</evidence>
<feature type="compositionally biased region" description="Low complexity" evidence="6">
    <location>
        <begin position="41"/>
        <end position="54"/>
    </location>
</feature>
<dbReference type="OrthoDB" id="259025at2"/>
<feature type="transmembrane region" description="Helical" evidence="7">
    <location>
        <begin position="276"/>
        <end position="297"/>
    </location>
</feature>
<organism evidence="8 9">
    <name type="scientific">Nonomuraea phyllanthi</name>
    <dbReference type="NCBI Taxonomy" id="2219224"/>
    <lineage>
        <taxon>Bacteria</taxon>
        <taxon>Bacillati</taxon>
        <taxon>Actinomycetota</taxon>
        <taxon>Actinomycetes</taxon>
        <taxon>Streptosporangiales</taxon>
        <taxon>Streptosporangiaceae</taxon>
        <taxon>Nonomuraea</taxon>
    </lineage>
</organism>
<dbReference type="InterPro" id="IPR019108">
    <property type="entry name" value="Caa3_assmbl_CtaG-rel"/>
</dbReference>
<keyword evidence="3 7" id="KW-0812">Transmembrane</keyword>
<feature type="transmembrane region" description="Helical" evidence="7">
    <location>
        <begin position="120"/>
        <end position="142"/>
    </location>
</feature>
<evidence type="ECO:0000313" key="8">
    <source>
        <dbReference type="EMBL" id="KAB8197416.1"/>
    </source>
</evidence>
<accession>A0A5C4WX89</accession>
<dbReference type="GO" id="GO:0005886">
    <property type="term" value="C:plasma membrane"/>
    <property type="evidence" value="ECO:0007669"/>
    <property type="project" value="UniProtKB-SubCell"/>
</dbReference>
<name>A0A5C4WX89_9ACTN</name>
<keyword evidence="2" id="KW-1003">Cell membrane</keyword>
<feature type="transmembrane region" description="Helical" evidence="7">
    <location>
        <begin position="194"/>
        <end position="215"/>
    </location>
</feature>